<dbReference type="Gene3D" id="1.10.10.10">
    <property type="entry name" value="Winged helix-like DNA-binding domain superfamily/Winged helix DNA-binding domain"/>
    <property type="match status" value="1"/>
</dbReference>
<organism evidence="5 6">
    <name type="scientific">Variovorax beijingensis</name>
    <dbReference type="NCBI Taxonomy" id="2496117"/>
    <lineage>
        <taxon>Bacteria</taxon>
        <taxon>Pseudomonadati</taxon>
        <taxon>Pseudomonadota</taxon>
        <taxon>Betaproteobacteria</taxon>
        <taxon>Burkholderiales</taxon>
        <taxon>Comamonadaceae</taxon>
        <taxon>Variovorax</taxon>
    </lineage>
</organism>
<accession>A0A561BA38</accession>
<keyword evidence="2" id="KW-0238">DNA-binding</keyword>
<proteinExistence type="predicted"/>
<dbReference type="AlphaFoldDB" id="A0A561BA38"/>
<dbReference type="Pfam" id="PF01638">
    <property type="entry name" value="HxlR"/>
    <property type="match status" value="1"/>
</dbReference>
<evidence type="ECO:0000256" key="1">
    <source>
        <dbReference type="ARBA" id="ARBA00023015"/>
    </source>
</evidence>
<gene>
    <name evidence="5" type="ORF">FB547_1159</name>
</gene>
<evidence type="ECO:0000259" key="4">
    <source>
        <dbReference type="Pfam" id="PF01638"/>
    </source>
</evidence>
<dbReference type="Proteomes" id="UP000319722">
    <property type="component" value="Unassembled WGS sequence"/>
</dbReference>
<evidence type="ECO:0000313" key="5">
    <source>
        <dbReference type="EMBL" id="TWD75796.1"/>
    </source>
</evidence>
<keyword evidence="1" id="KW-0805">Transcription regulation</keyword>
<sequence>MVALDLLGRRTALRVLWELREGSLTFRALQDACETNTRLLNTRLTELREVDLVEHAEGGYRLTDEGRRLAKALKPLSAWADQWGHGKR</sequence>
<dbReference type="InterPro" id="IPR002577">
    <property type="entry name" value="HTH_HxlR"/>
</dbReference>
<protein>
    <submittedName>
        <fullName evidence="5">HxlR family transcriptional regulator</fullName>
    </submittedName>
</protein>
<keyword evidence="3" id="KW-0804">Transcription</keyword>
<dbReference type="EMBL" id="VIVL01000015">
    <property type="protein sequence ID" value="TWD75796.1"/>
    <property type="molecule type" value="Genomic_DNA"/>
</dbReference>
<dbReference type="PANTHER" id="PTHR33204:SF37">
    <property type="entry name" value="HTH-TYPE TRANSCRIPTIONAL REGULATOR YODB"/>
    <property type="match status" value="1"/>
</dbReference>
<evidence type="ECO:0000313" key="6">
    <source>
        <dbReference type="Proteomes" id="UP000319722"/>
    </source>
</evidence>
<dbReference type="PANTHER" id="PTHR33204">
    <property type="entry name" value="TRANSCRIPTIONAL REGULATOR, MARR FAMILY"/>
    <property type="match status" value="1"/>
</dbReference>
<reference evidence="5 6" key="1">
    <citation type="submission" date="2019-06" db="EMBL/GenBank/DDBJ databases">
        <title>Sorghum-associated microbial communities from plants grown in Nebraska, USA.</title>
        <authorList>
            <person name="Schachtman D."/>
        </authorList>
    </citation>
    <scope>NUCLEOTIDE SEQUENCE [LARGE SCALE GENOMIC DNA]</scope>
    <source>
        <strain evidence="5 6">T529</strain>
    </source>
</reference>
<evidence type="ECO:0000256" key="3">
    <source>
        <dbReference type="ARBA" id="ARBA00023163"/>
    </source>
</evidence>
<name>A0A561BA38_9BURK</name>
<dbReference type="SUPFAM" id="SSF46785">
    <property type="entry name" value="Winged helix' DNA-binding domain"/>
    <property type="match status" value="1"/>
</dbReference>
<comment type="caution">
    <text evidence="5">The sequence shown here is derived from an EMBL/GenBank/DDBJ whole genome shotgun (WGS) entry which is preliminary data.</text>
</comment>
<feature type="domain" description="HTH hxlR-type" evidence="4">
    <location>
        <begin position="6"/>
        <end position="85"/>
    </location>
</feature>
<dbReference type="InterPro" id="IPR036390">
    <property type="entry name" value="WH_DNA-bd_sf"/>
</dbReference>
<dbReference type="InterPro" id="IPR036388">
    <property type="entry name" value="WH-like_DNA-bd_sf"/>
</dbReference>
<evidence type="ECO:0000256" key="2">
    <source>
        <dbReference type="ARBA" id="ARBA00023125"/>
    </source>
</evidence>
<dbReference type="GO" id="GO:0003677">
    <property type="term" value="F:DNA binding"/>
    <property type="evidence" value="ECO:0007669"/>
    <property type="project" value="UniProtKB-KW"/>
</dbReference>